<evidence type="ECO:0000256" key="4">
    <source>
        <dbReference type="SAM" id="Phobius"/>
    </source>
</evidence>
<dbReference type="PROSITE" id="PS51178">
    <property type="entry name" value="PASTA"/>
    <property type="match status" value="1"/>
</dbReference>
<organism evidence="6 7">
    <name type="scientific">Caldanaerobius fijiensis DSM 17918</name>
    <dbReference type="NCBI Taxonomy" id="1121256"/>
    <lineage>
        <taxon>Bacteria</taxon>
        <taxon>Bacillati</taxon>
        <taxon>Bacillota</taxon>
        <taxon>Clostridia</taxon>
        <taxon>Thermoanaerobacterales</taxon>
        <taxon>Thermoanaerobacteraceae</taxon>
        <taxon>Caldanaerobius</taxon>
    </lineage>
</organism>
<dbReference type="SUPFAM" id="SSF56601">
    <property type="entry name" value="beta-lactamase/transpeptidase-like"/>
    <property type="match status" value="1"/>
</dbReference>
<dbReference type="GO" id="GO:0005886">
    <property type="term" value="C:plasma membrane"/>
    <property type="evidence" value="ECO:0007669"/>
    <property type="project" value="TreeGrafter"/>
</dbReference>
<dbReference type="SUPFAM" id="SSF54184">
    <property type="entry name" value="Penicillin-binding protein 2x (pbp-2x), c-terminal domain"/>
    <property type="match status" value="1"/>
</dbReference>
<dbReference type="Proteomes" id="UP000184088">
    <property type="component" value="Unassembled WGS sequence"/>
</dbReference>
<dbReference type="RefSeq" id="WP_073342814.1">
    <property type="nucleotide sequence ID" value="NZ_FQVH01000011.1"/>
</dbReference>
<dbReference type="PANTHER" id="PTHR30627:SF1">
    <property type="entry name" value="PEPTIDOGLYCAN D,D-TRANSPEPTIDASE FTSI"/>
    <property type="match status" value="1"/>
</dbReference>
<dbReference type="AlphaFoldDB" id="A0A1M4YKA3"/>
<dbReference type="PANTHER" id="PTHR30627">
    <property type="entry name" value="PEPTIDOGLYCAN D,D-TRANSPEPTIDASE"/>
    <property type="match status" value="1"/>
</dbReference>
<dbReference type="InterPro" id="IPR012338">
    <property type="entry name" value="Beta-lactam/transpept-like"/>
</dbReference>
<dbReference type="GO" id="GO:0071555">
    <property type="term" value="P:cell wall organization"/>
    <property type="evidence" value="ECO:0007669"/>
    <property type="project" value="TreeGrafter"/>
</dbReference>
<dbReference type="Gene3D" id="3.30.450.330">
    <property type="match status" value="1"/>
</dbReference>
<feature type="transmembrane region" description="Helical" evidence="4">
    <location>
        <begin position="7"/>
        <end position="27"/>
    </location>
</feature>
<evidence type="ECO:0000313" key="7">
    <source>
        <dbReference type="Proteomes" id="UP000184088"/>
    </source>
</evidence>
<gene>
    <name evidence="6" type="ORF">SAMN02746089_01224</name>
</gene>
<dbReference type="Pfam" id="PF03717">
    <property type="entry name" value="PBP_dimer"/>
    <property type="match status" value="1"/>
</dbReference>
<dbReference type="CDD" id="cd06576">
    <property type="entry name" value="PASTA_Pbp2x-like_1"/>
    <property type="match status" value="1"/>
</dbReference>
<dbReference type="InterPro" id="IPR050515">
    <property type="entry name" value="Beta-lactam/transpept"/>
</dbReference>
<keyword evidence="7" id="KW-1185">Reference proteome</keyword>
<dbReference type="InterPro" id="IPR005543">
    <property type="entry name" value="PASTA_dom"/>
</dbReference>
<keyword evidence="3 4" id="KW-0472">Membrane</keyword>
<dbReference type="SMART" id="SM00740">
    <property type="entry name" value="PASTA"/>
    <property type="match status" value="1"/>
</dbReference>
<dbReference type="Pfam" id="PF00905">
    <property type="entry name" value="Transpeptidase"/>
    <property type="match status" value="1"/>
</dbReference>
<dbReference type="Gene3D" id="3.30.10.20">
    <property type="match status" value="1"/>
</dbReference>
<comment type="similarity">
    <text evidence="2">Belongs to the transpeptidase family.</text>
</comment>
<sequence>MLNKKRILWLLTLIFIGVVAITVRLGVIQIAEGPRYKAMATAQNTLDASIMPVRGEIKDRNGNPLAVNVSTGDIYAELNVINDRKMGKNYPEIFAEKLSNILGVKKDDILKQITQKDAVEVLIRRKVPEDIIKKIKQANLEGVRIVDSMGRNYPYDNFLSQVLGFTGIDNQGLNGIEAMFDKYLYGIPGRIITQVDAAGRILDNGTQKYYEATKGDDVILTIDEVIQHFAEEAVQKAYVDNNPENVIAIVVDPKTGEILALASRPDYNPNRPFDTSQKLWNSPAVTLNYEPGSVFKTITASIALDTATVGLSDSFYCNGYLNVAGRRINCWKPHGQETFVQGVQNSCNVVFMEVGERLGRATLYKYIYAFGFGQPTGVQLPGEEAGIIIPENKVGPVELATISFGQGISVTPMQMIYGFSAVINGGNLMKPLIVRKIVSSDGKVAKEYKPQIVRQVISKRTSDVMREILESVVSEGTGKNAFIPGYRVGGKTGTTQGYSKGHYVASFAGFAPVDDPKIAVLVVIDQPKGEGHMGGEIAAPVARDIIYNSLRYLGVKPVYKNDSAGNIELIMPDLINLTYKDAVSRISKLNLKYQVIGKGDTVAAQVPDPGTKVNQSETVTLILK</sequence>
<feature type="domain" description="PASTA" evidence="5">
    <location>
        <begin position="565"/>
        <end position="624"/>
    </location>
</feature>
<evidence type="ECO:0000259" key="5">
    <source>
        <dbReference type="PROSITE" id="PS51178"/>
    </source>
</evidence>
<dbReference type="Gene3D" id="3.40.710.10">
    <property type="entry name" value="DD-peptidase/beta-lactamase superfamily"/>
    <property type="match status" value="1"/>
</dbReference>
<proteinExistence type="inferred from homology"/>
<dbReference type="SUPFAM" id="SSF56519">
    <property type="entry name" value="Penicillin binding protein dimerisation domain"/>
    <property type="match status" value="1"/>
</dbReference>
<dbReference type="Gene3D" id="3.90.1310.10">
    <property type="entry name" value="Penicillin-binding protein 2a (Domain 2)"/>
    <property type="match status" value="1"/>
</dbReference>
<evidence type="ECO:0000256" key="1">
    <source>
        <dbReference type="ARBA" id="ARBA00004370"/>
    </source>
</evidence>
<keyword evidence="4" id="KW-0812">Transmembrane</keyword>
<accession>A0A1M4YKA3</accession>
<dbReference type="Pfam" id="PF03793">
    <property type="entry name" value="PASTA"/>
    <property type="match status" value="1"/>
</dbReference>
<evidence type="ECO:0000256" key="2">
    <source>
        <dbReference type="ARBA" id="ARBA00007171"/>
    </source>
</evidence>
<dbReference type="STRING" id="1121256.SAMN02746089_01224"/>
<name>A0A1M4YKA3_9THEO</name>
<keyword evidence="4" id="KW-1133">Transmembrane helix</keyword>
<dbReference type="InterPro" id="IPR036138">
    <property type="entry name" value="PBP_dimer_sf"/>
</dbReference>
<dbReference type="InterPro" id="IPR001460">
    <property type="entry name" value="PCN-bd_Tpept"/>
</dbReference>
<reference evidence="6 7" key="1">
    <citation type="submission" date="2016-11" db="EMBL/GenBank/DDBJ databases">
        <authorList>
            <person name="Jaros S."/>
            <person name="Januszkiewicz K."/>
            <person name="Wedrychowicz H."/>
        </authorList>
    </citation>
    <scope>NUCLEOTIDE SEQUENCE [LARGE SCALE GENOMIC DNA]</scope>
    <source>
        <strain evidence="6 7">DSM 17918</strain>
    </source>
</reference>
<dbReference type="GO" id="GO:0008658">
    <property type="term" value="F:penicillin binding"/>
    <property type="evidence" value="ECO:0007669"/>
    <property type="project" value="InterPro"/>
</dbReference>
<dbReference type="EMBL" id="FQVH01000011">
    <property type="protein sequence ID" value="SHF06275.1"/>
    <property type="molecule type" value="Genomic_DNA"/>
</dbReference>
<evidence type="ECO:0000256" key="3">
    <source>
        <dbReference type="ARBA" id="ARBA00023136"/>
    </source>
</evidence>
<comment type="subcellular location">
    <subcellularLocation>
        <location evidence="1">Membrane</location>
    </subcellularLocation>
</comment>
<protein>
    <submittedName>
        <fullName evidence="6">Stage V sporulation protein D (Sporulation-specific penicillin-binding protein)</fullName>
    </submittedName>
</protein>
<evidence type="ECO:0000313" key="6">
    <source>
        <dbReference type="EMBL" id="SHF06275.1"/>
    </source>
</evidence>
<dbReference type="InterPro" id="IPR005311">
    <property type="entry name" value="PBP_dimer"/>
</dbReference>